<evidence type="ECO:0000313" key="13">
    <source>
        <dbReference type="EMBL" id="NWH87967.1"/>
    </source>
</evidence>
<dbReference type="FunFam" id="2.30.30.40:FF:000170">
    <property type="entry name" value="ABI gene family member 3"/>
    <property type="match status" value="1"/>
</dbReference>
<dbReference type="PRINTS" id="PR00452">
    <property type="entry name" value="SH3DOMAIN"/>
</dbReference>
<evidence type="ECO:0000259" key="12">
    <source>
        <dbReference type="PROSITE" id="PS50002"/>
    </source>
</evidence>
<feature type="region of interest" description="Disordered" evidence="11">
    <location>
        <begin position="133"/>
        <end position="327"/>
    </location>
</feature>
<dbReference type="InterPro" id="IPR012849">
    <property type="entry name" value="Abl-interactor_HHR_dom"/>
</dbReference>
<dbReference type="GO" id="GO:0005634">
    <property type="term" value="C:nucleus"/>
    <property type="evidence" value="ECO:0007669"/>
    <property type="project" value="TreeGrafter"/>
</dbReference>
<organism evidence="13 14">
    <name type="scientific">Aegithalos caudatus</name>
    <name type="common">Long-tailed tit</name>
    <name type="synonym">Acredula caudata</name>
    <dbReference type="NCBI Taxonomy" id="73327"/>
    <lineage>
        <taxon>Eukaryota</taxon>
        <taxon>Metazoa</taxon>
        <taxon>Chordata</taxon>
        <taxon>Craniata</taxon>
        <taxon>Vertebrata</taxon>
        <taxon>Euteleostomi</taxon>
        <taxon>Archelosauria</taxon>
        <taxon>Archosauria</taxon>
        <taxon>Dinosauria</taxon>
        <taxon>Saurischia</taxon>
        <taxon>Theropoda</taxon>
        <taxon>Coelurosauria</taxon>
        <taxon>Aves</taxon>
        <taxon>Neognathae</taxon>
        <taxon>Neoaves</taxon>
        <taxon>Telluraves</taxon>
        <taxon>Australaves</taxon>
        <taxon>Passeriformes</taxon>
        <taxon>Sylvioidea</taxon>
        <taxon>Aegithalidae</taxon>
        <taxon>Aegithalos</taxon>
    </lineage>
</organism>
<dbReference type="InterPro" id="IPR050384">
    <property type="entry name" value="Endophilin_SH3RF"/>
</dbReference>
<evidence type="ECO:0000256" key="8">
    <source>
        <dbReference type="ARBA" id="ARBA00074771"/>
    </source>
</evidence>
<keyword evidence="5" id="KW-0597">Phosphoprotein</keyword>
<evidence type="ECO:0000256" key="11">
    <source>
        <dbReference type="SAM" id="MobiDB-lite"/>
    </source>
</evidence>
<evidence type="ECO:0000256" key="10">
    <source>
        <dbReference type="PROSITE-ProRule" id="PRU00192"/>
    </source>
</evidence>
<dbReference type="PANTHER" id="PTHR14167:SF54">
    <property type="entry name" value="VINEXIN"/>
    <property type="match status" value="1"/>
</dbReference>
<evidence type="ECO:0000256" key="3">
    <source>
        <dbReference type="ARBA" id="ARBA00022443"/>
    </source>
</evidence>
<dbReference type="EMBL" id="WEIU01008946">
    <property type="protein sequence ID" value="NWH87967.1"/>
    <property type="molecule type" value="Genomic_DNA"/>
</dbReference>
<dbReference type="GO" id="GO:0031209">
    <property type="term" value="C:SCAR complex"/>
    <property type="evidence" value="ECO:0007669"/>
    <property type="project" value="UniProtKB-ARBA"/>
</dbReference>
<keyword evidence="3 10" id="KW-0728">SH3 domain</keyword>
<feature type="domain" description="SH3" evidence="12">
    <location>
        <begin position="330"/>
        <end position="386"/>
    </location>
</feature>
<dbReference type="Gene3D" id="2.30.30.40">
    <property type="entry name" value="SH3 Domains"/>
    <property type="match status" value="1"/>
</dbReference>
<dbReference type="PROSITE" id="PS50002">
    <property type="entry name" value="SH3"/>
    <property type="match status" value="1"/>
</dbReference>
<proteinExistence type="inferred from homology"/>
<dbReference type="SUPFAM" id="SSF50044">
    <property type="entry name" value="SH3-domain"/>
    <property type="match status" value="1"/>
</dbReference>
<dbReference type="GO" id="GO:0031589">
    <property type="term" value="P:cell-substrate adhesion"/>
    <property type="evidence" value="ECO:0007669"/>
    <property type="project" value="TreeGrafter"/>
</dbReference>
<dbReference type="Proteomes" id="UP000628412">
    <property type="component" value="Unassembled WGS sequence"/>
</dbReference>
<name>A0A850Y375_AEGCA</name>
<feature type="non-terminal residue" evidence="13">
    <location>
        <position position="386"/>
    </location>
</feature>
<keyword evidence="4" id="KW-0963">Cytoplasm</keyword>
<feature type="compositionally biased region" description="Pro residues" evidence="11">
    <location>
        <begin position="146"/>
        <end position="156"/>
    </location>
</feature>
<comment type="subcellular location">
    <subcellularLocation>
        <location evidence="1">Cytoplasm</location>
    </subcellularLocation>
</comment>
<dbReference type="GO" id="GO:0030055">
    <property type="term" value="C:cell-substrate junction"/>
    <property type="evidence" value="ECO:0007669"/>
    <property type="project" value="TreeGrafter"/>
</dbReference>
<evidence type="ECO:0000256" key="9">
    <source>
        <dbReference type="ARBA" id="ARBA00080253"/>
    </source>
</evidence>
<evidence type="ECO:0000256" key="1">
    <source>
        <dbReference type="ARBA" id="ARBA00004496"/>
    </source>
</evidence>
<comment type="caution">
    <text evidence="13">The sequence shown here is derived from an EMBL/GenBank/DDBJ whole genome shotgun (WGS) entry which is preliminary data.</text>
</comment>
<feature type="compositionally biased region" description="Pro residues" evidence="11">
    <location>
        <begin position="182"/>
        <end position="292"/>
    </location>
</feature>
<feature type="non-terminal residue" evidence="13">
    <location>
        <position position="1"/>
    </location>
</feature>
<comment type="similarity">
    <text evidence="2">Belongs to the ABI family.</text>
</comment>
<accession>A0A850Y375</accession>
<sequence length="386" mass="39760">QAGDKRRAREETMALGTRALAGVARELRGLAGAFLRLLELLEAQLGQVEAELTCVAQRVAIHEEKVSRRRVGALALARRVPSCQGVLAPPEPPVLEPYQRRPLSLSALDHLGHGVKVRQVPLRVGRRLLVPSVPPVSPVRSRVPGPVRPPVVPPGKLPAAPGSSEPPDPSCSGAAPGEGIPAMPPLPGPPLLAPTPPGPPLPAPPLPGPPLPGPPLPGPPLPGTPLPGTPLPGTPLPGPPLPGTPLPGTPLLAPAPPGPTPPAAAIPAPPPLPGDLPPPAPDDLEPLPPPPEGCDLGDLALPPPPEGCDLGDLALPPPPATENPPWAPESYLEKVVALYPYERQKDTELSLEPGALLFVTRRLPGGWCQGVRGHRSGIFPGNYVEP</sequence>
<dbReference type="PRINTS" id="PR00499">
    <property type="entry name" value="P67PHOX"/>
</dbReference>
<dbReference type="Pfam" id="PF14604">
    <property type="entry name" value="SH3_9"/>
    <property type="match status" value="1"/>
</dbReference>
<evidence type="ECO:0000256" key="7">
    <source>
        <dbReference type="ARBA" id="ARBA00063868"/>
    </source>
</evidence>
<evidence type="ECO:0000256" key="4">
    <source>
        <dbReference type="ARBA" id="ARBA00022490"/>
    </source>
</evidence>
<dbReference type="SMART" id="SM00326">
    <property type="entry name" value="SH3"/>
    <property type="match status" value="1"/>
</dbReference>
<dbReference type="PANTHER" id="PTHR14167">
    <property type="entry name" value="SH3 DOMAIN-CONTAINING"/>
    <property type="match status" value="1"/>
</dbReference>
<dbReference type="InterPro" id="IPR001452">
    <property type="entry name" value="SH3_domain"/>
</dbReference>
<evidence type="ECO:0000256" key="2">
    <source>
        <dbReference type="ARBA" id="ARBA00010020"/>
    </source>
</evidence>
<dbReference type="Gene3D" id="6.10.140.1620">
    <property type="match status" value="1"/>
</dbReference>
<keyword evidence="6" id="KW-0175">Coiled coil</keyword>
<evidence type="ECO:0000313" key="14">
    <source>
        <dbReference type="Proteomes" id="UP000628412"/>
    </source>
</evidence>
<protein>
    <recommendedName>
        <fullName evidence="8">ABI gene family member 3</fullName>
    </recommendedName>
    <alternativeName>
        <fullName evidence="9">New molecule including SH3</fullName>
    </alternativeName>
</protein>
<dbReference type="Pfam" id="PF07815">
    <property type="entry name" value="Abi_HHR"/>
    <property type="match status" value="1"/>
</dbReference>
<evidence type="ECO:0000256" key="6">
    <source>
        <dbReference type="ARBA" id="ARBA00023054"/>
    </source>
</evidence>
<comment type="subunit">
    <text evidence="7">May interact with PAK1 and PAK2. Probably interacts with TARSH.</text>
</comment>
<dbReference type="GO" id="GO:0002357">
    <property type="term" value="P:defense response to tumor cell"/>
    <property type="evidence" value="ECO:0007669"/>
    <property type="project" value="UniProtKB-ARBA"/>
</dbReference>
<dbReference type="AlphaFoldDB" id="A0A850Y375"/>
<evidence type="ECO:0000256" key="5">
    <source>
        <dbReference type="ARBA" id="ARBA00022553"/>
    </source>
</evidence>
<dbReference type="InterPro" id="IPR036028">
    <property type="entry name" value="SH3-like_dom_sf"/>
</dbReference>
<gene>
    <name evidence="13" type="primary">Abi3</name>
    <name evidence="13" type="ORF">AEGCAU_R11394</name>
</gene>
<feature type="compositionally biased region" description="Pro residues" evidence="11">
    <location>
        <begin position="315"/>
        <end position="327"/>
    </location>
</feature>
<reference evidence="13" key="1">
    <citation type="submission" date="2019-10" db="EMBL/GenBank/DDBJ databases">
        <title>Bird 10,000 Genomes (B10K) Project - Family phase.</title>
        <authorList>
            <person name="Zhang G."/>
        </authorList>
    </citation>
    <scope>NUCLEOTIDE SEQUENCE</scope>
    <source>
        <strain evidence="13">B10K-DU-002-10</strain>
        <tissue evidence="13">Muscle</tissue>
    </source>
</reference>
<keyword evidence="14" id="KW-1185">Reference proteome</keyword>
<dbReference type="GO" id="GO:0030027">
    <property type="term" value="C:lamellipodium"/>
    <property type="evidence" value="ECO:0007669"/>
    <property type="project" value="UniProtKB-ARBA"/>
</dbReference>